<accession>A0A919SUB6</accession>
<organism evidence="2 3">
    <name type="scientific">Actinoplanes auranticolor</name>
    <dbReference type="NCBI Taxonomy" id="47988"/>
    <lineage>
        <taxon>Bacteria</taxon>
        <taxon>Bacillati</taxon>
        <taxon>Actinomycetota</taxon>
        <taxon>Actinomycetes</taxon>
        <taxon>Micromonosporales</taxon>
        <taxon>Micromonosporaceae</taxon>
        <taxon>Actinoplanes</taxon>
    </lineage>
</organism>
<comment type="caution">
    <text evidence="2">The sequence shown here is derived from an EMBL/GenBank/DDBJ whole genome shotgun (WGS) entry which is preliminary data.</text>
</comment>
<dbReference type="EMBL" id="BOQL01000077">
    <property type="protein sequence ID" value="GIM78721.1"/>
    <property type="molecule type" value="Genomic_DNA"/>
</dbReference>
<feature type="transmembrane region" description="Helical" evidence="1">
    <location>
        <begin position="48"/>
        <end position="71"/>
    </location>
</feature>
<keyword evidence="1" id="KW-0812">Transmembrane</keyword>
<keyword evidence="3" id="KW-1185">Reference proteome</keyword>
<gene>
    <name evidence="2" type="ORF">Aau02nite_82230</name>
</gene>
<evidence type="ECO:0000313" key="2">
    <source>
        <dbReference type="EMBL" id="GIM78721.1"/>
    </source>
</evidence>
<name>A0A919SUB6_9ACTN</name>
<dbReference type="AlphaFoldDB" id="A0A919SUB6"/>
<evidence type="ECO:0008006" key="4">
    <source>
        <dbReference type="Google" id="ProtNLM"/>
    </source>
</evidence>
<protein>
    <recommendedName>
        <fullName evidence="4">ATP synthase protein I</fullName>
    </recommendedName>
</protein>
<keyword evidence="1" id="KW-1133">Transmembrane helix</keyword>
<reference evidence="2" key="1">
    <citation type="submission" date="2021-03" db="EMBL/GenBank/DDBJ databases">
        <title>Whole genome shotgun sequence of Actinoplanes auranticolor NBRC 12245.</title>
        <authorList>
            <person name="Komaki H."/>
            <person name="Tamura T."/>
        </authorList>
    </citation>
    <scope>NUCLEOTIDE SEQUENCE</scope>
    <source>
        <strain evidence="2">NBRC 12245</strain>
    </source>
</reference>
<evidence type="ECO:0000313" key="3">
    <source>
        <dbReference type="Proteomes" id="UP000681340"/>
    </source>
</evidence>
<dbReference type="Proteomes" id="UP000681340">
    <property type="component" value="Unassembled WGS sequence"/>
</dbReference>
<sequence length="121" mass="12343">MLLAAAIGGFLAGAPGAIGGAAGVGVVAVGYAFSSVAVAWADSVAPSLVMTVGLTTYVFKFTLLGVVFFAVPGDWPGLRTMAVAMIVSILTWVGAQIWWTLRAEVPTVTYHLPPAGDHPIA</sequence>
<feature type="transmembrane region" description="Helical" evidence="1">
    <location>
        <begin position="83"/>
        <end position="101"/>
    </location>
</feature>
<evidence type="ECO:0000256" key="1">
    <source>
        <dbReference type="SAM" id="Phobius"/>
    </source>
</evidence>
<proteinExistence type="predicted"/>
<keyword evidence="1" id="KW-0472">Membrane</keyword>